<proteinExistence type="predicted"/>
<name>G9YI42_9FIRM</name>
<comment type="caution">
    <text evidence="1">The sequence shown here is derived from an EMBL/GenBank/DDBJ whole genome shotgun (WGS) entry which is preliminary data.</text>
</comment>
<dbReference type="Proteomes" id="UP000005481">
    <property type="component" value="Unassembled WGS sequence"/>
</dbReference>
<evidence type="ECO:0000313" key="1">
    <source>
        <dbReference type="EMBL" id="EHM40113.1"/>
    </source>
</evidence>
<accession>G9YI42</accession>
<organism evidence="1 2">
    <name type="scientific">Anaeroglobus geminatus F0357</name>
    <dbReference type="NCBI Taxonomy" id="861450"/>
    <lineage>
        <taxon>Bacteria</taxon>
        <taxon>Bacillati</taxon>
        <taxon>Bacillota</taxon>
        <taxon>Negativicutes</taxon>
        <taxon>Veillonellales</taxon>
        <taxon>Veillonellaceae</taxon>
        <taxon>Anaeroglobus</taxon>
    </lineage>
</organism>
<dbReference type="AlphaFoldDB" id="G9YI42"/>
<dbReference type="EMBL" id="AGCJ01000057">
    <property type="protein sequence ID" value="EHM40113.1"/>
    <property type="molecule type" value="Genomic_DNA"/>
</dbReference>
<dbReference type="STRING" id="861450.HMPREF0080_01327"/>
<sequence length="108" mass="13135">MRKYRNRYLFLYFFFCGNIRPPFNGKRGIFSAYRNIPEITDKIFRKFNEYIKSIYSTHTIILHKKLLYLLTGPVRNACKSHRYRKKSKNNYTLYIVIKCLYVVECGEK</sequence>
<evidence type="ECO:0000313" key="2">
    <source>
        <dbReference type="Proteomes" id="UP000005481"/>
    </source>
</evidence>
<keyword evidence="2" id="KW-1185">Reference proteome</keyword>
<protein>
    <submittedName>
        <fullName evidence="1">Uncharacterized protein</fullName>
    </submittedName>
</protein>
<gene>
    <name evidence="1" type="ORF">HMPREF0080_01327</name>
</gene>
<dbReference type="HOGENOM" id="CLU_2191487_0_0_9"/>
<reference evidence="1 2" key="1">
    <citation type="submission" date="2011-08" db="EMBL/GenBank/DDBJ databases">
        <authorList>
            <person name="Weinstock G."/>
            <person name="Sodergren E."/>
            <person name="Clifton S."/>
            <person name="Fulton L."/>
            <person name="Fulton B."/>
            <person name="Courtney L."/>
            <person name="Fronick C."/>
            <person name="Harrison M."/>
            <person name="Strong C."/>
            <person name="Farmer C."/>
            <person name="Delahaunty K."/>
            <person name="Markovic C."/>
            <person name="Hall O."/>
            <person name="Minx P."/>
            <person name="Tomlinson C."/>
            <person name="Mitreva M."/>
            <person name="Hou S."/>
            <person name="Chen J."/>
            <person name="Wollam A."/>
            <person name="Pepin K.H."/>
            <person name="Johnson M."/>
            <person name="Bhonagiri V."/>
            <person name="Zhang X."/>
            <person name="Suruliraj S."/>
            <person name="Warren W."/>
            <person name="Chinwalla A."/>
            <person name="Mardis E.R."/>
            <person name="Wilson R.K."/>
        </authorList>
    </citation>
    <scope>NUCLEOTIDE SEQUENCE [LARGE SCALE GENOMIC DNA]</scope>
    <source>
        <strain evidence="1 2">F0357</strain>
    </source>
</reference>